<evidence type="ECO:0000313" key="2">
    <source>
        <dbReference type="EMBL" id="QQR36513.1"/>
    </source>
</evidence>
<feature type="transmembrane region" description="Helical" evidence="1">
    <location>
        <begin position="146"/>
        <end position="164"/>
    </location>
</feature>
<accession>A0ABX7BX30</accession>
<keyword evidence="1" id="KW-0472">Membrane</keyword>
<dbReference type="RefSeq" id="WP_201658399.1">
    <property type="nucleotide sequence ID" value="NZ_CP068047.1"/>
</dbReference>
<keyword evidence="1" id="KW-0812">Transmembrane</keyword>
<organism evidence="2 3">
    <name type="scientific">Devosia oryziradicis</name>
    <dbReference type="NCBI Taxonomy" id="2801335"/>
    <lineage>
        <taxon>Bacteria</taxon>
        <taxon>Pseudomonadati</taxon>
        <taxon>Pseudomonadota</taxon>
        <taxon>Alphaproteobacteria</taxon>
        <taxon>Hyphomicrobiales</taxon>
        <taxon>Devosiaceae</taxon>
        <taxon>Devosia</taxon>
    </lineage>
</organism>
<sequence length="188" mass="21227">MEQTNEIPIYVQLISGTILGVALANVLGGAAKFIQQPKTHQFNILHGLWIVFILGAILIFWWQEGLTFANVEWTFPLYLFQTAYCATFLFMAAMLLPDTIDGYETHYDYLVGRRAWFYGSLILSYLLGIGNELVKTGWDDIFLDPSYIVMNLVVVGVLVGGIVFNRRWVHVAIAVFLVLMVLGAMLIE</sequence>
<keyword evidence="3" id="KW-1185">Reference proteome</keyword>
<dbReference type="EMBL" id="CP068047">
    <property type="protein sequence ID" value="QQR36513.1"/>
    <property type="molecule type" value="Genomic_DNA"/>
</dbReference>
<feature type="transmembrane region" description="Helical" evidence="1">
    <location>
        <begin position="75"/>
        <end position="96"/>
    </location>
</feature>
<proteinExistence type="predicted"/>
<name>A0ABX7BX30_9HYPH</name>
<evidence type="ECO:0008006" key="4">
    <source>
        <dbReference type="Google" id="ProtNLM"/>
    </source>
</evidence>
<evidence type="ECO:0000313" key="3">
    <source>
        <dbReference type="Proteomes" id="UP000595460"/>
    </source>
</evidence>
<keyword evidence="1" id="KW-1133">Transmembrane helix</keyword>
<feature type="transmembrane region" description="Helical" evidence="1">
    <location>
        <begin position="12"/>
        <end position="31"/>
    </location>
</feature>
<dbReference type="Proteomes" id="UP000595460">
    <property type="component" value="Chromosome"/>
</dbReference>
<feature type="transmembrane region" description="Helical" evidence="1">
    <location>
        <begin position="171"/>
        <end position="187"/>
    </location>
</feature>
<reference evidence="2 3" key="1">
    <citation type="submission" date="2021-01" db="EMBL/GenBank/DDBJ databases">
        <title>Genome seq and assembly of Devosia sp. G19.</title>
        <authorList>
            <person name="Chhetri G."/>
        </authorList>
    </citation>
    <scope>NUCLEOTIDE SEQUENCE [LARGE SCALE GENOMIC DNA]</scope>
    <source>
        <strain evidence="2 3">G19</strain>
    </source>
</reference>
<protein>
    <recommendedName>
        <fullName evidence="4">EamA domain-containing protein</fullName>
    </recommendedName>
</protein>
<gene>
    <name evidence="2" type="ORF">JI749_02430</name>
</gene>
<feature type="transmembrane region" description="Helical" evidence="1">
    <location>
        <begin position="116"/>
        <end position="134"/>
    </location>
</feature>
<feature type="transmembrane region" description="Helical" evidence="1">
    <location>
        <begin position="43"/>
        <end position="63"/>
    </location>
</feature>
<evidence type="ECO:0000256" key="1">
    <source>
        <dbReference type="SAM" id="Phobius"/>
    </source>
</evidence>